<feature type="non-terminal residue" evidence="1">
    <location>
        <position position="638"/>
    </location>
</feature>
<protein>
    <submittedName>
        <fullName evidence="1">Uncharacterized protein</fullName>
    </submittedName>
</protein>
<dbReference type="GO" id="GO:0000963">
    <property type="term" value="P:mitochondrial RNA processing"/>
    <property type="evidence" value="ECO:0007669"/>
    <property type="project" value="TreeGrafter"/>
</dbReference>
<keyword evidence="2" id="KW-1185">Reference proteome</keyword>
<proteinExistence type="predicted"/>
<dbReference type="GO" id="GO:0003723">
    <property type="term" value="F:RNA binding"/>
    <property type="evidence" value="ECO:0007669"/>
    <property type="project" value="TreeGrafter"/>
</dbReference>
<name>A0A9W6ZRM8_9STRA</name>
<evidence type="ECO:0000313" key="2">
    <source>
        <dbReference type="Proteomes" id="UP001165082"/>
    </source>
</evidence>
<reference evidence="1" key="1">
    <citation type="submission" date="2022-07" db="EMBL/GenBank/DDBJ databases">
        <title>Genome analysis of Parmales, a sister group of diatoms, reveals the evolutionary specialization of diatoms from phago-mixotrophs to photoautotrophs.</title>
        <authorList>
            <person name="Ban H."/>
            <person name="Sato S."/>
            <person name="Yoshikawa S."/>
            <person name="Kazumasa Y."/>
            <person name="Nakamura Y."/>
            <person name="Ichinomiya M."/>
            <person name="Saitoh K."/>
            <person name="Sato N."/>
            <person name="Blanc-Mathieu R."/>
            <person name="Endo H."/>
            <person name="Kuwata A."/>
            <person name="Ogata H."/>
        </authorList>
    </citation>
    <scope>NUCLEOTIDE SEQUENCE</scope>
</reference>
<accession>A0A9W6ZRM8</accession>
<dbReference type="EMBL" id="BRXZ01002173">
    <property type="protein sequence ID" value="GMH56137.1"/>
    <property type="molecule type" value="Genomic_DNA"/>
</dbReference>
<dbReference type="GO" id="GO:0035770">
    <property type="term" value="C:ribonucleoprotein granule"/>
    <property type="evidence" value="ECO:0007669"/>
    <property type="project" value="TreeGrafter"/>
</dbReference>
<dbReference type="Proteomes" id="UP001165082">
    <property type="component" value="Unassembled WGS sequence"/>
</dbReference>
<dbReference type="PANTHER" id="PTHR21228:SF40">
    <property type="entry name" value="LD45607P"/>
    <property type="match status" value="1"/>
</dbReference>
<gene>
    <name evidence="1" type="ORF">TrRE_jg11822</name>
</gene>
<dbReference type="AlphaFoldDB" id="A0A9W6ZRM8"/>
<dbReference type="PANTHER" id="PTHR21228">
    <property type="entry name" value="FAST LEU-RICH DOMAIN-CONTAINING"/>
    <property type="match status" value="1"/>
</dbReference>
<sequence>MSPEEYKVFQRAKSFNLEIVNSPTSSDLLGMLGKKLMTPPHHPGATPRKRPVFELNMVNYCTALNRLAKGREPKEQILGDVRFALLLKKLGEKIATTDPDDLGGREIAGLVWSLGKEISNYAHGLANLKIHAPEELRWANKALIGKPQGRSQEYANVLWANAVTLDQNLGPPMEVGFWEVVEDAGNKLGKWEGKNQEISIMAYAIAVVTKFSPPSAENDAKARDFFDKLVEKSEGIWEGFKPQEISNFLWSAATLDTCTTAAGKKLFEKLEARSLANLEGFGNLELQNLVWSVSKGGNPASVFPAVCQVIPSRLPYLNPQDVSVLLSSFSRVGWYDLNTFKMLAGRIGSGKFYSPQHLSNSIAALAGGGFGPEQGEVFKGTFESVGKEVARRGAGVFKIQEVKDVVWAFSKVGAVDDKLFQVFAVDILERDIKGESMESLSMMMYGFAKLGEAVGKGGRGGQGGGKLGIYDRIEKVLGSDGPALFSKLVNCVDVGKCDSMDLTNIIYSLGLVGYLDEDFFQTATDEVEKRMRKGECFDAIQINNLLWGLSTTGSEVEMGGVIDWVDENFENIDWSPTELSSILWSLFVKNVGAQNEGLVRKAWDRCIGDRKGKGRGELNQQSMMSLIQVQVAAEVLEG</sequence>
<evidence type="ECO:0000313" key="1">
    <source>
        <dbReference type="EMBL" id="GMH56137.1"/>
    </source>
</evidence>
<organism evidence="1 2">
    <name type="scientific">Triparma retinervis</name>
    <dbReference type="NCBI Taxonomy" id="2557542"/>
    <lineage>
        <taxon>Eukaryota</taxon>
        <taxon>Sar</taxon>
        <taxon>Stramenopiles</taxon>
        <taxon>Ochrophyta</taxon>
        <taxon>Bolidophyceae</taxon>
        <taxon>Parmales</taxon>
        <taxon>Triparmaceae</taxon>
        <taxon>Triparma</taxon>
    </lineage>
</organism>
<dbReference type="InterPro" id="IPR050870">
    <property type="entry name" value="FAST_kinase"/>
</dbReference>
<comment type="caution">
    <text evidence="1">The sequence shown here is derived from an EMBL/GenBank/DDBJ whole genome shotgun (WGS) entry which is preliminary data.</text>
</comment>
<dbReference type="GO" id="GO:0044528">
    <property type="term" value="P:regulation of mitochondrial mRNA stability"/>
    <property type="evidence" value="ECO:0007669"/>
    <property type="project" value="TreeGrafter"/>
</dbReference>
<dbReference type="GO" id="GO:0005759">
    <property type="term" value="C:mitochondrial matrix"/>
    <property type="evidence" value="ECO:0007669"/>
    <property type="project" value="TreeGrafter"/>
</dbReference>
<dbReference type="OrthoDB" id="2019031at2759"/>